<feature type="region of interest" description="Disordered" evidence="1">
    <location>
        <begin position="45"/>
        <end position="83"/>
    </location>
</feature>
<dbReference type="EMBL" id="GG698990">
    <property type="protein sequence ID" value="EEU33756.1"/>
    <property type="molecule type" value="Genomic_DNA"/>
</dbReference>
<sequence>MSPKQDRNPDIVLRDRFTCPADGAPDEETGEQNLSACHSLINERSTGLQTFSQGPKPGTTLKEKAREFGGPGSSRPSTVLPQVPEGPELAISRLWSYWVHGEGWETGDYVG</sequence>
<protein>
    <submittedName>
        <fullName evidence="2">Uncharacterized protein</fullName>
    </submittedName>
</protein>
<evidence type="ECO:0000256" key="1">
    <source>
        <dbReference type="SAM" id="MobiDB-lite"/>
    </source>
</evidence>
<accession>C7ZQE8</accession>
<dbReference type="RefSeq" id="XP_003039469.1">
    <property type="nucleotide sequence ID" value="XM_003039423.1"/>
</dbReference>
<dbReference type="VEuPathDB" id="FungiDB:NECHADRAFT_89164"/>
<name>C7ZQE8_FUSV7</name>
<dbReference type="InParanoid" id="C7ZQE8"/>
<dbReference type="HOGENOM" id="CLU_2159051_0_0_1"/>
<dbReference type="GeneID" id="9666996"/>
<keyword evidence="3" id="KW-1185">Reference proteome</keyword>
<reference evidence="2 3" key="1">
    <citation type="journal article" date="2009" name="PLoS Genet.">
        <title>The genome of Nectria haematococca: contribution of supernumerary chromosomes to gene expansion.</title>
        <authorList>
            <person name="Coleman J.J."/>
            <person name="Rounsley S.D."/>
            <person name="Rodriguez-Carres M."/>
            <person name="Kuo A."/>
            <person name="Wasmann C.C."/>
            <person name="Grimwood J."/>
            <person name="Schmutz J."/>
            <person name="Taga M."/>
            <person name="White G.J."/>
            <person name="Zhou S."/>
            <person name="Schwartz D.C."/>
            <person name="Freitag M."/>
            <person name="Ma L.J."/>
            <person name="Danchin E.G."/>
            <person name="Henrissat B."/>
            <person name="Coutinho P.M."/>
            <person name="Nelson D.R."/>
            <person name="Straney D."/>
            <person name="Napoli C.A."/>
            <person name="Barker B.M."/>
            <person name="Gribskov M."/>
            <person name="Rep M."/>
            <person name="Kroken S."/>
            <person name="Molnar I."/>
            <person name="Rensing C."/>
            <person name="Kennell J.C."/>
            <person name="Zamora J."/>
            <person name="Farman M.L."/>
            <person name="Selker E.U."/>
            <person name="Salamov A."/>
            <person name="Shapiro H."/>
            <person name="Pangilinan J."/>
            <person name="Lindquist E."/>
            <person name="Lamers C."/>
            <person name="Grigoriev I.V."/>
            <person name="Geiser D.M."/>
            <person name="Covert S.F."/>
            <person name="Temporini E."/>
            <person name="Vanetten H.D."/>
        </authorList>
    </citation>
    <scope>NUCLEOTIDE SEQUENCE [LARGE SCALE GENOMIC DNA]</scope>
    <source>
        <strain evidence="3">ATCC MYA-4622 / CBS 123669 / FGSC 9596 / NRRL 45880 / 77-13-4</strain>
    </source>
</reference>
<evidence type="ECO:0000313" key="2">
    <source>
        <dbReference type="EMBL" id="EEU33756.1"/>
    </source>
</evidence>
<evidence type="ECO:0000313" key="3">
    <source>
        <dbReference type="Proteomes" id="UP000005206"/>
    </source>
</evidence>
<dbReference type="Proteomes" id="UP000005206">
    <property type="component" value="Unassembled WGS sequence"/>
</dbReference>
<dbReference type="AlphaFoldDB" id="C7ZQE8"/>
<organism evidence="2 3">
    <name type="scientific">Fusarium vanettenii (strain ATCC MYA-4622 / CBS 123669 / FGSC 9596 / NRRL 45880 / 77-13-4)</name>
    <name type="common">Fusarium solani subsp. pisi</name>
    <dbReference type="NCBI Taxonomy" id="660122"/>
    <lineage>
        <taxon>Eukaryota</taxon>
        <taxon>Fungi</taxon>
        <taxon>Dikarya</taxon>
        <taxon>Ascomycota</taxon>
        <taxon>Pezizomycotina</taxon>
        <taxon>Sordariomycetes</taxon>
        <taxon>Hypocreomycetidae</taxon>
        <taxon>Hypocreales</taxon>
        <taxon>Nectriaceae</taxon>
        <taxon>Fusarium</taxon>
        <taxon>Fusarium solani species complex</taxon>
        <taxon>Fusarium vanettenii</taxon>
    </lineage>
</organism>
<gene>
    <name evidence="2" type="ORF">NECHADRAFT_89164</name>
</gene>
<proteinExistence type="predicted"/>
<dbReference type="KEGG" id="nhe:NECHADRAFT_89164"/>